<dbReference type="EMBL" id="HF935650">
    <property type="protein sequence ID" value="CCX31804.1"/>
    <property type="molecule type" value="Genomic_DNA"/>
</dbReference>
<keyword evidence="3 7" id="KW-0049">Antioxidant</keyword>
<dbReference type="GO" id="GO:0045454">
    <property type="term" value="P:cell redox homeostasis"/>
    <property type="evidence" value="ECO:0007669"/>
    <property type="project" value="TreeGrafter"/>
</dbReference>
<organism evidence="9 10">
    <name type="scientific">Pyronema omphalodes (strain CBS 100304)</name>
    <name type="common">Pyronema confluens</name>
    <dbReference type="NCBI Taxonomy" id="1076935"/>
    <lineage>
        <taxon>Eukaryota</taxon>
        <taxon>Fungi</taxon>
        <taxon>Dikarya</taxon>
        <taxon>Ascomycota</taxon>
        <taxon>Pezizomycotina</taxon>
        <taxon>Pezizomycetes</taxon>
        <taxon>Pezizales</taxon>
        <taxon>Pyronemataceae</taxon>
        <taxon>Pyronema</taxon>
    </lineage>
</organism>
<evidence type="ECO:0000256" key="3">
    <source>
        <dbReference type="ARBA" id="ARBA00022862"/>
    </source>
</evidence>
<comment type="function">
    <text evidence="7">Thiol-specific peroxidase that catalyzes the reduction of hydrogen peroxide and organic hydroperoxides to water and alcohols, respectively. Plays a role in cell protection against oxidative stress by detoxifying peroxides.</text>
</comment>
<dbReference type="InterPro" id="IPR013740">
    <property type="entry name" value="Redoxin"/>
</dbReference>
<dbReference type="GO" id="GO:0034599">
    <property type="term" value="P:cellular response to oxidative stress"/>
    <property type="evidence" value="ECO:0007669"/>
    <property type="project" value="InterPro"/>
</dbReference>
<evidence type="ECO:0000256" key="7">
    <source>
        <dbReference type="RuleBase" id="RU366011"/>
    </source>
</evidence>
<evidence type="ECO:0000256" key="2">
    <source>
        <dbReference type="ARBA" id="ARBA00022559"/>
    </source>
</evidence>
<evidence type="ECO:0000256" key="6">
    <source>
        <dbReference type="PIRSR" id="PIRSR637944-1"/>
    </source>
</evidence>
<evidence type="ECO:0000313" key="9">
    <source>
        <dbReference type="EMBL" id="CCX31804.1"/>
    </source>
</evidence>
<evidence type="ECO:0000256" key="5">
    <source>
        <dbReference type="ARBA" id="ARBA00023284"/>
    </source>
</evidence>
<dbReference type="SUPFAM" id="SSF52833">
    <property type="entry name" value="Thioredoxin-like"/>
    <property type="match status" value="1"/>
</dbReference>
<dbReference type="InterPro" id="IPR037944">
    <property type="entry name" value="PRX5-like"/>
</dbReference>
<sequence length="184" mass="19523">MFALRTSAARTAISGTRAFSRASVLRIKAGDAFPEATLMEDSPGNKLSLAKLLKEQERAIVVGVPAAFSPACSSTHVPGYVAANSGLPTYIVSVNDPFVMKAWKDSLIHPTSSAGSSFRFLADPAGELTRALDMEFDSAHIFGNNRAKRFALVVEKGTVKHVFAEPDNTGVDISAAEKVLKAIA</sequence>
<comment type="similarity">
    <text evidence="1 7">Belongs to the peroxiredoxin family. Prx5 subfamily.</text>
</comment>
<dbReference type="Gene3D" id="3.40.30.10">
    <property type="entry name" value="Glutaredoxin"/>
    <property type="match status" value="1"/>
</dbReference>
<dbReference type="Proteomes" id="UP000018144">
    <property type="component" value="Unassembled WGS sequence"/>
</dbReference>
<dbReference type="CDD" id="cd03013">
    <property type="entry name" value="PRX5_like"/>
    <property type="match status" value="1"/>
</dbReference>
<dbReference type="Pfam" id="PF08534">
    <property type="entry name" value="Redoxin"/>
    <property type="match status" value="1"/>
</dbReference>
<proteinExistence type="inferred from homology"/>
<dbReference type="AlphaFoldDB" id="U4LI89"/>
<keyword evidence="4 7" id="KW-0560">Oxidoreductase</keyword>
<dbReference type="InterPro" id="IPR036249">
    <property type="entry name" value="Thioredoxin-like_sf"/>
</dbReference>
<feature type="domain" description="Redoxin" evidence="8">
    <location>
        <begin position="28"/>
        <end position="180"/>
    </location>
</feature>
<gene>
    <name evidence="9" type="ORF">PCON_11448</name>
</gene>
<dbReference type="GO" id="GO:0042744">
    <property type="term" value="P:hydrogen peroxide catabolic process"/>
    <property type="evidence" value="ECO:0007669"/>
    <property type="project" value="TreeGrafter"/>
</dbReference>
<dbReference type="GO" id="GO:0005739">
    <property type="term" value="C:mitochondrion"/>
    <property type="evidence" value="ECO:0007669"/>
    <property type="project" value="TreeGrafter"/>
</dbReference>
<evidence type="ECO:0000259" key="8">
    <source>
        <dbReference type="Pfam" id="PF08534"/>
    </source>
</evidence>
<keyword evidence="10" id="KW-1185">Reference proteome</keyword>
<accession>U4LI89</accession>
<reference evidence="9 10" key="1">
    <citation type="journal article" date="2013" name="PLoS Genet.">
        <title>The genome and development-dependent transcriptomes of Pyronema confluens: a window into fungal evolution.</title>
        <authorList>
            <person name="Traeger S."/>
            <person name="Altegoer F."/>
            <person name="Freitag M."/>
            <person name="Gabaldon T."/>
            <person name="Kempken F."/>
            <person name="Kumar A."/>
            <person name="Marcet-Houben M."/>
            <person name="Poggeler S."/>
            <person name="Stajich J.E."/>
            <person name="Nowrousian M."/>
        </authorList>
    </citation>
    <scope>NUCLEOTIDE SEQUENCE [LARGE SCALE GENOMIC DNA]</scope>
    <source>
        <strain evidence="10">CBS 100304</strain>
        <tissue evidence="9">Vegetative mycelium</tissue>
    </source>
</reference>
<protein>
    <submittedName>
        <fullName evidence="9">Similar to Peroxiredoxin-5, mitochondrial acc. no. P30044</fullName>
    </submittedName>
</protein>
<keyword evidence="2 7" id="KW-0575">Peroxidase</keyword>
<keyword evidence="5 7" id="KW-0676">Redox-active center</keyword>
<dbReference type="GO" id="GO:0005777">
    <property type="term" value="C:peroxisome"/>
    <property type="evidence" value="ECO:0007669"/>
    <property type="project" value="TreeGrafter"/>
</dbReference>
<dbReference type="OMA" id="SAWGKQH"/>
<evidence type="ECO:0000256" key="4">
    <source>
        <dbReference type="ARBA" id="ARBA00023002"/>
    </source>
</evidence>
<dbReference type="GO" id="GO:0005829">
    <property type="term" value="C:cytosol"/>
    <property type="evidence" value="ECO:0007669"/>
    <property type="project" value="TreeGrafter"/>
</dbReference>
<dbReference type="OrthoDB" id="1882547at2759"/>
<dbReference type="eggNOG" id="KOG0541">
    <property type="taxonomic scope" value="Eukaryota"/>
</dbReference>
<dbReference type="STRING" id="1076935.U4LI89"/>
<evidence type="ECO:0000256" key="1">
    <source>
        <dbReference type="ARBA" id="ARBA00010505"/>
    </source>
</evidence>
<name>U4LI89_PYROM</name>
<feature type="active site" description="Cysteine sulfenic acid (-SOH) intermediate" evidence="6">
    <location>
        <position position="72"/>
    </location>
</feature>
<dbReference type="PANTHER" id="PTHR10430">
    <property type="entry name" value="PEROXIREDOXIN"/>
    <property type="match status" value="1"/>
</dbReference>
<dbReference type="PANTHER" id="PTHR10430:SF39">
    <property type="entry name" value="PEROXISOMAL MEMBRANE ASSOCIATED PROTEIN 20"/>
    <property type="match status" value="1"/>
</dbReference>
<evidence type="ECO:0000313" key="10">
    <source>
        <dbReference type="Proteomes" id="UP000018144"/>
    </source>
</evidence>
<dbReference type="GO" id="GO:0008379">
    <property type="term" value="F:thioredoxin peroxidase activity"/>
    <property type="evidence" value="ECO:0007669"/>
    <property type="project" value="InterPro"/>
</dbReference>